<evidence type="ECO:0000259" key="6">
    <source>
        <dbReference type="Pfam" id="PF09762"/>
    </source>
</evidence>
<feature type="coiled-coil region" evidence="4">
    <location>
        <begin position="549"/>
        <end position="618"/>
    </location>
</feature>
<name>A0A7J7JPG2_BUGNE</name>
<sequence>MITNCCDTRARSGSKLTVVYDAEGKEIEAESREDEEQNVKLDETIDLLLAAGYFRARIKGLSAFDKIVGGMTWCITTCNFDVEVDLLFQESSTIGQKIALVEKIVAVLPRMKCPYRIEPHQIQGMDFIRIYPVVQWLVKRAIATREEMGDFNRLFAVSQFNKHNKLPEDERFQANKLTSTTTLQNIKRTYGPRRKYRRLQPLSDADEEVRVQSTLLEYGRRHAVSRHGDSETQSKQSEDGSAGMTEVKVDTAKEEQRIKELMGSMTSTESQLGSSVTASKVGSMVFMQSEEIKKASEEYVQKQAELEQTAEKPGTVQHHRKLVATLQKQVEERRNKQEVLEVQYKEKKEDYTVIKSELDALESLDEQITQEMNKIEELENGENKIVLDKLRELVAVNDSIKEKEKQYKQKCKEELAELQKELEQMEVAGGESEEDKERNSQIETQYNADKSKMHKMRLAIAKKNREISSLQRRIDEVPSRAELSQYQRRFIELYNQVGATHKETKQFYTLYNTLEKSKSFLDREVNLLNSIYDTFSAGMSSDANKDQFLKQFEQIVDGVKANKAKLEKQREVEKMKRDALNDQYLDLLEKKRLYFKTVKDLKEELRRNEILMAKMAEKES</sequence>
<keyword evidence="9" id="KW-1185">Reference proteome</keyword>
<evidence type="ECO:0000256" key="2">
    <source>
        <dbReference type="ARBA" id="ARBA00016765"/>
    </source>
</evidence>
<dbReference type="EMBL" id="VXIV02002108">
    <property type="protein sequence ID" value="KAF6027316.1"/>
    <property type="molecule type" value="Genomic_DNA"/>
</dbReference>
<dbReference type="AlphaFoldDB" id="A0A7J7JPG2"/>
<dbReference type="PANTHER" id="PTHR16441">
    <property type="entry name" value="FIDIPIDINE"/>
    <property type="match status" value="1"/>
</dbReference>
<dbReference type="Proteomes" id="UP000593567">
    <property type="component" value="Unassembled WGS sequence"/>
</dbReference>
<dbReference type="GO" id="GO:0006893">
    <property type="term" value="P:Golgi to plasma membrane transport"/>
    <property type="evidence" value="ECO:0007669"/>
    <property type="project" value="TreeGrafter"/>
</dbReference>
<evidence type="ECO:0000256" key="5">
    <source>
        <dbReference type="SAM" id="MobiDB-lite"/>
    </source>
</evidence>
<evidence type="ECO:0000256" key="4">
    <source>
        <dbReference type="SAM" id="Coils"/>
    </source>
</evidence>
<dbReference type="InterPro" id="IPR048747">
    <property type="entry name" value="CCDC93_N"/>
</dbReference>
<protein>
    <recommendedName>
        <fullName evidence="2">Coiled-coil domain-containing protein 93</fullName>
    </recommendedName>
</protein>
<comment type="caution">
    <text evidence="8">The sequence shown here is derived from an EMBL/GenBank/DDBJ whole genome shotgun (WGS) entry which is preliminary data.</text>
</comment>
<accession>A0A7J7JPG2</accession>
<dbReference type="InterPro" id="IPR039116">
    <property type="entry name" value="CCDC93"/>
</dbReference>
<feature type="compositionally biased region" description="Basic and acidic residues" evidence="5">
    <location>
        <begin position="226"/>
        <end position="238"/>
    </location>
</feature>
<dbReference type="PANTHER" id="PTHR16441:SF0">
    <property type="entry name" value="COILED-COIL DOMAIN-CONTAINING PROTEIN 93"/>
    <property type="match status" value="1"/>
</dbReference>
<proteinExistence type="inferred from homology"/>
<organism evidence="8 9">
    <name type="scientific">Bugula neritina</name>
    <name type="common">Brown bryozoan</name>
    <name type="synonym">Sertularia neritina</name>
    <dbReference type="NCBI Taxonomy" id="10212"/>
    <lineage>
        <taxon>Eukaryota</taxon>
        <taxon>Metazoa</taxon>
        <taxon>Spiralia</taxon>
        <taxon>Lophotrochozoa</taxon>
        <taxon>Bryozoa</taxon>
        <taxon>Gymnolaemata</taxon>
        <taxon>Cheilostomatida</taxon>
        <taxon>Flustrina</taxon>
        <taxon>Buguloidea</taxon>
        <taxon>Bugulidae</taxon>
        <taxon>Bugula</taxon>
    </lineage>
</organism>
<gene>
    <name evidence="8" type="ORF">EB796_014377</name>
</gene>
<evidence type="ECO:0000259" key="7">
    <source>
        <dbReference type="Pfam" id="PF21673"/>
    </source>
</evidence>
<dbReference type="Pfam" id="PF09762">
    <property type="entry name" value="CCDC93_CC"/>
    <property type="match status" value="1"/>
</dbReference>
<evidence type="ECO:0000256" key="1">
    <source>
        <dbReference type="ARBA" id="ARBA00007219"/>
    </source>
</evidence>
<evidence type="ECO:0000256" key="3">
    <source>
        <dbReference type="ARBA" id="ARBA00023054"/>
    </source>
</evidence>
<keyword evidence="3 4" id="KW-0175">Coiled coil</keyword>
<feature type="domain" description="CCDC93 coiled-coil" evidence="6">
    <location>
        <begin position="189"/>
        <end position="614"/>
    </location>
</feature>
<comment type="similarity">
    <text evidence="1">Belongs to the CCDC93 family.</text>
</comment>
<dbReference type="OrthoDB" id="16092at2759"/>
<feature type="region of interest" description="Disordered" evidence="5">
    <location>
        <begin position="220"/>
        <end position="251"/>
    </location>
</feature>
<feature type="region of interest" description="Disordered" evidence="5">
    <location>
        <begin position="426"/>
        <end position="448"/>
    </location>
</feature>
<dbReference type="InterPro" id="IPR019159">
    <property type="entry name" value="CCDC93_CC"/>
</dbReference>
<reference evidence="8" key="1">
    <citation type="submission" date="2020-06" db="EMBL/GenBank/DDBJ databases">
        <title>Draft genome of Bugula neritina, a colonial animal packing powerful symbionts and potential medicines.</title>
        <authorList>
            <person name="Rayko M."/>
        </authorList>
    </citation>
    <scope>NUCLEOTIDE SEQUENCE [LARGE SCALE GENOMIC DNA]</scope>
    <source>
        <strain evidence="8">Kwan_BN1</strain>
    </source>
</reference>
<evidence type="ECO:0000313" key="8">
    <source>
        <dbReference type="EMBL" id="KAF6027316.1"/>
    </source>
</evidence>
<dbReference type="Pfam" id="PF21673">
    <property type="entry name" value="CCDC93_N"/>
    <property type="match status" value="1"/>
</dbReference>
<evidence type="ECO:0000313" key="9">
    <source>
        <dbReference type="Proteomes" id="UP000593567"/>
    </source>
</evidence>
<feature type="domain" description="CCDC93 N-terminal" evidence="7">
    <location>
        <begin position="36"/>
        <end position="142"/>
    </location>
</feature>